<dbReference type="EMBL" id="FUWV01000008">
    <property type="protein sequence ID" value="SJZ70486.1"/>
    <property type="molecule type" value="Genomic_DNA"/>
</dbReference>
<feature type="transmembrane region" description="Helical" evidence="7">
    <location>
        <begin position="350"/>
        <end position="375"/>
    </location>
</feature>
<evidence type="ECO:0000256" key="4">
    <source>
        <dbReference type="ARBA" id="ARBA00022989"/>
    </source>
</evidence>
<dbReference type="AlphaFoldDB" id="A0A1T4MUF9"/>
<keyword evidence="4 7" id="KW-1133">Transmembrane helix</keyword>
<keyword evidence="2 6" id="KW-0813">Transport</keyword>
<dbReference type="SUPFAM" id="SSF161070">
    <property type="entry name" value="SNF-like"/>
    <property type="match status" value="1"/>
</dbReference>
<gene>
    <name evidence="8" type="ORF">SAMN02745973_01456</name>
</gene>
<feature type="transmembrane region" description="Helical" evidence="7">
    <location>
        <begin position="90"/>
        <end position="110"/>
    </location>
</feature>
<accession>A0A1T4MUF9</accession>
<dbReference type="OrthoDB" id="9762833at2"/>
<keyword evidence="6" id="KW-0769">Symport</keyword>
<evidence type="ECO:0000313" key="8">
    <source>
        <dbReference type="EMBL" id="SJZ70486.1"/>
    </source>
</evidence>
<dbReference type="PANTHER" id="PTHR42948">
    <property type="entry name" value="TRANSPORTER"/>
    <property type="match status" value="1"/>
</dbReference>
<feature type="transmembrane region" description="Helical" evidence="7">
    <location>
        <begin position="47"/>
        <end position="69"/>
    </location>
</feature>
<dbReference type="NCBIfam" id="NF037979">
    <property type="entry name" value="Na_transp"/>
    <property type="match status" value="1"/>
</dbReference>
<evidence type="ECO:0000256" key="6">
    <source>
        <dbReference type="RuleBase" id="RU003732"/>
    </source>
</evidence>
<dbReference type="RefSeq" id="WP_087678880.1">
    <property type="nucleotide sequence ID" value="NZ_FUWV01000008.1"/>
</dbReference>
<keyword evidence="3 6" id="KW-0812">Transmembrane</keyword>
<feature type="transmembrane region" description="Helical" evidence="7">
    <location>
        <begin position="428"/>
        <end position="448"/>
    </location>
</feature>
<evidence type="ECO:0000256" key="1">
    <source>
        <dbReference type="ARBA" id="ARBA00004141"/>
    </source>
</evidence>
<feature type="transmembrane region" description="Helical" evidence="7">
    <location>
        <begin position="20"/>
        <end position="41"/>
    </location>
</feature>
<evidence type="ECO:0000313" key="9">
    <source>
        <dbReference type="Proteomes" id="UP000196365"/>
    </source>
</evidence>
<evidence type="ECO:0000256" key="3">
    <source>
        <dbReference type="ARBA" id="ARBA00022692"/>
    </source>
</evidence>
<comment type="similarity">
    <text evidence="6">Belongs to the sodium:neurotransmitter symporter (SNF) (TC 2.A.22) family.</text>
</comment>
<dbReference type="Proteomes" id="UP000196365">
    <property type="component" value="Unassembled WGS sequence"/>
</dbReference>
<dbReference type="PROSITE" id="PS50267">
    <property type="entry name" value="NA_NEUROTRAN_SYMP_3"/>
    <property type="match status" value="1"/>
</dbReference>
<dbReference type="GO" id="GO:0016020">
    <property type="term" value="C:membrane"/>
    <property type="evidence" value="ECO:0007669"/>
    <property type="project" value="UniProtKB-SubCell"/>
</dbReference>
<feature type="transmembrane region" description="Helical" evidence="7">
    <location>
        <begin position="220"/>
        <end position="244"/>
    </location>
</feature>
<sequence>MEKQSNTGVSREQFGSKIGFILAAAGSAVGLGNIWKFPYLVGQNGGGAFVIVYLICIIVLGFSLTLAEFAIGRNTQLSPVGAFNQLNKKFTFIGVLGVLAAFLIMGYYPVVGGWSLSYIFKSIMGGLAVADPTAMGNIFTDLISGTWQPIFWTAIYMIINIVIVAGGISDGIEKASKVMMPLLFIFLIILGIRSITLPGAAEGVAFLFKPDWSQINGGLILAALGQVFFSLSLGMGIQITYASYLSKKENLVQNAFLVPALDTFVAILSAVMVIPACIAFGFEVGQGPGLVFATLPAVFATMGPIFGKIFGTIFFILIALAALTSSISLTEAVVSYLIDERGWARKKAVVIISIILFIMCITASLSMGLWSGFTIMGRNIFDTLDYIASYILLPLAGMFTSIFIGWIWGKEQVLAEVTNCGKIKFSIFNLWFFLSRWIIPVIIFFVFLSSL</sequence>
<dbReference type="PROSITE" id="PS00610">
    <property type="entry name" value="NA_NEUROTRAN_SYMP_1"/>
    <property type="match status" value="1"/>
</dbReference>
<evidence type="ECO:0000256" key="5">
    <source>
        <dbReference type="ARBA" id="ARBA00023136"/>
    </source>
</evidence>
<dbReference type="InterPro" id="IPR047218">
    <property type="entry name" value="YocR/YhdH-like"/>
</dbReference>
<organism evidence="8 9">
    <name type="scientific">Garciella nitratireducens DSM 15102</name>
    <dbReference type="NCBI Taxonomy" id="1121911"/>
    <lineage>
        <taxon>Bacteria</taxon>
        <taxon>Bacillati</taxon>
        <taxon>Bacillota</taxon>
        <taxon>Clostridia</taxon>
        <taxon>Eubacteriales</taxon>
        <taxon>Eubacteriaceae</taxon>
        <taxon>Garciella</taxon>
    </lineage>
</organism>
<dbReference type="Pfam" id="PF00209">
    <property type="entry name" value="SNF"/>
    <property type="match status" value="2"/>
</dbReference>
<feature type="transmembrane region" description="Helical" evidence="7">
    <location>
        <begin position="387"/>
        <end position="408"/>
    </location>
</feature>
<name>A0A1T4MUF9_9FIRM</name>
<reference evidence="8 9" key="1">
    <citation type="submission" date="2017-02" db="EMBL/GenBank/DDBJ databases">
        <authorList>
            <person name="Peterson S.W."/>
        </authorList>
    </citation>
    <scope>NUCLEOTIDE SEQUENCE [LARGE SCALE GENOMIC DNA]</scope>
    <source>
        <strain evidence="8 9">DSM 15102</strain>
    </source>
</reference>
<protein>
    <recommendedName>
        <fullName evidence="6">Transporter</fullName>
    </recommendedName>
</protein>
<keyword evidence="5 7" id="KW-0472">Membrane</keyword>
<dbReference type="CDD" id="cd10336">
    <property type="entry name" value="SLC6sbd_Tyt1-Like"/>
    <property type="match status" value="1"/>
</dbReference>
<comment type="subcellular location">
    <subcellularLocation>
        <location evidence="1">Membrane</location>
        <topology evidence="1">Multi-pass membrane protein</topology>
    </subcellularLocation>
</comment>
<feature type="transmembrane region" description="Helical" evidence="7">
    <location>
        <begin position="150"/>
        <end position="168"/>
    </location>
</feature>
<feature type="transmembrane region" description="Helical" evidence="7">
    <location>
        <begin position="180"/>
        <end position="200"/>
    </location>
</feature>
<proteinExistence type="inferred from homology"/>
<feature type="transmembrane region" description="Helical" evidence="7">
    <location>
        <begin position="256"/>
        <end position="282"/>
    </location>
</feature>
<dbReference type="PRINTS" id="PR00176">
    <property type="entry name" value="NANEUSMPORT"/>
</dbReference>
<dbReference type="GO" id="GO:0015293">
    <property type="term" value="F:symporter activity"/>
    <property type="evidence" value="ECO:0007669"/>
    <property type="project" value="UniProtKB-KW"/>
</dbReference>
<dbReference type="InterPro" id="IPR000175">
    <property type="entry name" value="Na/ntran_symport"/>
</dbReference>
<evidence type="ECO:0000256" key="2">
    <source>
        <dbReference type="ARBA" id="ARBA00022448"/>
    </source>
</evidence>
<dbReference type="InterPro" id="IPR037272">
    <property type="entry name" value="SNS_sf"/>
</dbReference>
<keyword evidence="9" id="KW-1185">Reference proteome</keyword>
<dbReference type="PANTHER" id="PTHR42948:SF1">
    <property type="entry name" value="TRANSPORTER"/>
    <property type="match status" value="1"/>
</dbReference>
<evidence type="ECO:0000256" key="7">
    <source>
        <dbReference type="SAM" id="Phobius"/>
    </source>
</evidence>